<dbReference type="PANTHER" id="PTHR30474:SF1">
    <property type="entry name" value="PEPTIDOGLYCAN GLYCOSYLTRANSFERASE MRDB"/>
    <property type="match status" value="1"/>
</dbReference>
<evidence type="ECO:0000313" key="6">
    <source>
        <dbReference type="EMBL" id="MVB11847.1"/>
    </source>
</evidence>
<dbReference type="InterPro" id="IPR001182">
    <property type="entry name" value="FtsW/RodA"/>
</dbReference>
<evidence type="ECO:0000256" key="1">
    <source>
        <dbReference type="ARBA" id="ARBA00004141"/>
    </source>
</evidence>
<gene>
    <name evidence="6" type="primary">ftsW_3</name>
    <name evidence="6" type="ORF">CAFE_25750</name>
    <name evidence="7" type="ORF">HCR03_01880</name>
</gene>
<evidence type="ECO:0000256" key="2">
    <source>
        <dbReference type="ARBA" id="ARBA00022692"/>
    </source>
</evidence>
<dbReference type="EMBL" id="VWXL01000077">
    <property type="protein sequence ID" value="MVB11847.1"/>
    <property type="molecule type" value="Genomic_DNA"/>
</dbReference>
<reference evidence="7 9" key="2">
    <citation type="submission" date="2020-08" db="EMBL/GenBank/DDBJ databases">
        <title>The isolate Caproiciproducens sp. 7D4C2 produces n-caproate at mildly acidic conditions from hexoses: genome and rBOX comparison with related strains and chain-elongating bacteria.</title>
        <authorList>
            <person name="Esquivel-Elizondo S."/>
            <person name="Bagci C."/>
            <person name="Temovska M."/>
            <person name="Jeon B.S."/>
            <person name="Bessarab I."/>
            <person name="Williams R.B.H."/>
            <person name="Huson D.H."/>
            <person name="Angenent L.T."/>
        </authorList>
    </citation>
    <scope>NUCLEOTIDE SEQUENCE [LARGE SCALE GENOMIC DNA]</scope>
    <source>
        <strain evidence="7 9">7D4C2</strain>
    </source>
</reference>
<dbReference type="AlphaFoldDB" id="A0A6N8I264"/>
<sequence length="388" mass="43110">MRALKSIANYIKRTDKLYWLLMILISSYSLLLMKTVPSPEGRTMGYFTTMLVAVIGGFVGAFLFSFIDYREITNFWYVVAGFCLFLIIYTQLFGSAVVNSGGVNAKAWIYLPGGLTFQPSELVKIGFILTFSKHLSALEERSLLKSPVHIVLLALHAMVPVVLVHFQGDDGTAVIFFCMFLAMSFGAGIQLRYFAALMVSVGVAFPLAWKYVLKDYQKERLLVTYRLDSDPNAALQYAYQQIQGRLSIGSGGLWGRGLFQSPRVNRSIVPVQQSDFVFSVAGEQLGFIGCTAIMLLLLLYLLHTLRVARKSTDLLGSCICMGFFGMIAAQAVFNLGMCLDLLPVMGVTLPFFSYGGSSAICLYFGFGLVLNVYMHRVNTDKVVLKRRI</sequence>
<dbReference type="GO" id="GO:0032153">
    <property type="term" value="C:cell division site"/>
    <property type="evidence" value="ECO:0007669"/>
    <property type="project" value="TreeGrafter"/>
</dbReference>
<proteinExistence type="predicted"/>
<evidence type="ECO:0000313" key="9">
    <source>
        <dbReference type="Proteomes" id="UP000515909"/>
    </source>
</evidence>
<dbReference type="EMBL" id="CP060286">
    <property type="protein sequence ID" value="QNK41087.1"/>
    <property type="molecule type" value="Genomic_DNA"/>
</dbReference>
<protein>
    <submittedName>
        <fullName evidence="7">FtsW/RodA/SpoVE family cell cycle protein</fullName>
    </submittedName>
    <submittedName>
        <fullName evidence="6">Putative lipid II flippase FtsW</fullName>
    </submittedName>
</protein>
<dbReference type="Proteomes" id="UP000469440">
    <property type="component" value="Unassembled WGS sequence"/>
</dbReference>
<keyword evidence="3" id="KW-0133">Cell shape</keyword>
<keyword evidence="8" id="KW-1185">Reference proteome</keyword>
<reference evidence="6 8" key="1">
    <citation type="submission" date="2019-09" db="EMBL/GenBank/DDBJ databases">
        <title>Genome sequence of Clostridium sp. EA1.</title>
        <authorList>
            <person name="Poehlein A."/>
            <person name="Bengelsdorf F.R."/>
            <person name="Daniel R."/>
        </authorList>
    </citation>
    <scope>NUCLEOTIDE SEQUENCE [LARGE SCALE GENOMIC DNA]</scope>
    <source>
        <strain evidence="6 8">EA1</strain>
    </source>
</reference>
<organism evidence="6 8">
    <name type="scientific">Caproicibacter fermentans</name>
    <dbReference type="NCBI Taxonomy" id="2576756"/>
    <lineage>
        <taxon>Bacteria</taxon>
        <taxon>Bacillati</taxon>
        <taxon>Bacillota</taxon>
        <taxon>Clostridia</taxon>
        <taxon>Eubacteriales</taxon>
        <taxon>Acutalibacteraceae</taxon>
        <taxon>Caproicibacter</taxon>
    </lineage>
</organism>
<name>A0A6N8I264_9FIRM</name>
<dbReference type="GO" id="GO:0008360">
    <property type="term" value="P:regulation of cell shape"/>
    <property type="evidence" value="ECO:0007669"/>
    <property type="project" value="UniProtKB-KW"/>
</dbReference>
<evidence type="ECO:0000313" key="8">
    <source>
        <dbReference type="Proteomes" id="UP000469440"/>
    </source>
</evidence>
<dbReference type="Pfam" id="PF01098">
    <property type="entry name" value="FTSW_RODA_SPOVE"/>
    <property type="match status" value="1"/>
</dbReference>
<keyword evidence="4" id="KW-1133">Transmembrane helix</keyword>
<dbReference type="GO" id="GO:0005886">
    <property type="term" value="C:plasma membrane"/>
    <property type="evidence" value="ECO:0007669"/>
    <property type="project" value="TreeGrafter"/>
</dbReference>
<dbReference type="PANTHER" id="PTHR30474">
    <property type="entry name" value="CELL CYCLE PROTEIN"/>
    <property type="match status" value="1"/>
</dbReference>
<comment type="subcellular location">
    <subcellularLocation>
        <location evidence="1">Membrane</location>
        <topology evidence="1">Multi-pass membrane protein</topology>
    </subcellularLocation>
</comment>
<keyword evidence="2" id="KW-0812">Transmembrane</keyword>
<accession>A0A6N8I264</accession>
<dbReference type="RefSeq" id="WP_066648393.1">
    <property type="nucleotide sequence ID" value="NZ_CP060286.1"/>
</dbReference>
<dbReference type="OrthoDB" id="9812661at2"/>
<dbReference type="KEGG" id="cfem:HCR03_01880"/>
<dbReference type="Proteomes" id="UP000515909">
    <property type="component" value="Chromosome"/>
</dbReference>
<dbReference type="GO" id="GO:0015648">
    <property type="term" value="F:lipid-linked peptidoglycan transporter activity"/>
    <property type="evidence" value="ECO:0007669"/>
    <property type="project" value="TreeGrafter"/>
</dbReference>
<evidence type="ECO:0000313" key="7">
    <source>
        <dbReference type="EMBL" id="QNK41087.1"/>
    </source>
</evidence>
<evidence type="ECO:0000256" key="4">
    <source>
        <dbReference type="ARBA" id="ARBA00022989"/>
    </source>
</evidence>
<evidence type="ECO:0000256" key="3">
    <source>
        <dbReference type="ARBA" id="ARBA00022960"/>
    </source>
</evidence>
<evidence type="ECO:0000256" key="5">
    <source>
        <dbReference type="ARBA" id="ARBA00023136"/>
    </source>
</evidence>
<accession>A0A7G8TBU6</accession>
<keyword evidence="5" id="KW-0472">Membrane</keyword>
<dbReference type="GO" id="GO:0051301">
    <property type="term" value="P:cell division"/>
    <property type="evidence" value="ECO:0007669"/>
    <property type="project" value="InterPro"/>
</dbReference>